<evidence type="ECO:0000313" key="4">
    <source>
        <dbReference type="Proteomes" id="UP000294692"/>
    </source>
</evidence>
<dbReference type="PANTHER" id="PTHR11895:SF7">
    <property type="entry name" value="GLUTAMYL-TRNA(GLN) AMIDOTRANSFERASE SUBUNIT A, MITOCHONDRIAL"/>
    <property type="match status" value="1"/>
</dbReference>
<name>A0A4R3VH18_9BURK</name>
<dbReference type="OrthoDB" id="8872210at2"/>
<dbReference type="EMBL" id="SMBX01000001">
    <property type="protein sequence ID" value="TCV03009.1"/>
    <property type="molecule type" value="Genomic_DNA"/>
</dbReference>
<dbReference type="AlphaFoldDB" id="A0A4R3VH18"/>
<evidence type="ECO:0000256" key="1">
    <source>
        <dbReference type="ARBA" id="ARBA00009199"/>
    </source>
</evidence>
<dbReference type="Gene3D" id="3.90.1300.10">
    <property type="entry name" value="Amidase signature (AS) domain"/>
    <property type="match status" value="1"/>
</dbReference>
<dbReference type="InterPro" id="IPR036928">
    <property type="entry name" value="AS_sf"/>
</dbReference>
<dbReference type="Proteomes" id="UP000294692">
    <property type="component" value="Unassembled WGS sequence"/>
</dbReference>
<comment type="caution">
    <text evidence="3">The sequence shown here is derived from an EMBL/GenBank/DDBJ whole genome shotgun (WGS) entry which is preliminary data.</text>
</comment>
<dbReference type="PANTHER" id="PTHR11895">
    <property type="entry name" value="TRANSAMIDASE"/>
    <property type="match status" value="1"/>
</dbReference>
<evidence type="ECO:0000259" key="2">
    <source>
        <dbReference type="Pfam" id="PF01425"/>
    </source>
</evidence>
<dbReference type="GO" id="GO:0016740">
    <property type="term" value="F:transferase activity"/>
    <property type="evidence" value="ECO:0007669"/>
    <property type="project" value="UniProtKB-KW"/>
</dbReference>
<reference evidence="3 4" key="1">
    <citation type="submission" date="2019-03" db="EMBL/GenBank/DDBJ databases">
        <title>Genomic Encyclopedia of Type Strains, Phase IV (KMG-IV): sequencing the most valuable type-strain genomes for metagenomic binning, comparative biology and taxonomic classification.</title>
        <authorList>
            <person name="Goeker M."/>
        </authorList>
    </citation>
    <scope>NUCLEOTIDE SEQUENCE [LARGE SCALE GENOMIC DNA]</scope>
    <source>
        <strain evidence="3 4">DSM 100048</strain>
    </source>
</reference>
<protein>
    <submittedName>
        <fullName evidence="3">Aspartyl-tRNA(Asn)/glutamyl-tRNA(Gln) amidotransferase subunit A</fullName>
    </submittedName>
</protein>
<organism evidence="3 4">
    <name type="scientific">Paracandidimonas soli</name>
    <dbReference type="NCBI Taxonomy" id="1917182"/>
    <lineage>
        <taxon>Bacteria</taxon>
        <taxon>Pseudomonadati</taxon>
        <taxon>Pseudomonadota</taxon>
        <taxon>Betaproteobacteria</taxon>
        <taxon>Burkholderiales</taxon>
        <taxon>Alcaligenaceae</taxon>
        <taxon>Paracandidimonas</taxon>
    </lineage>
</organism>
<dbReference type="Pfam" id="PF01425">
    <property type="entry name" value="Amidase"/>
    <property type="match status" value="1"/>
</dbReference>
<dbReference type="InterPro" id="IPR023631">
    <property type="entry name" value="Amidase_dom"/>
</dbReference>
<proteinExistence type="inferred from homology"/>
<evidence type="ECO:0000313" key="3">
    <source>
        <dbReference type="EMBL" id="TCV03009.1"/>
    </source>
</evidence>
<dbReference type="SUPFAM" id="SSF75304">
    <property type="entry name" value="Amidase signature (AS) enzymes"/>
    <property type="match status" value="1"/>
</dbReference>
<gene>
    <name evidence="3" type="ORF">EV686_101471</name>
</gene>
<accession>A0A4R3VH18</accession>
<dbReference type="RefSeq" id="WP_132473037.1">
    <property type="nucleotide sequence ID" value="NZ_JBHRVM010000001.1"/>
</dbReference>
<keyword evidence="3" id="KW-0808">Transferase</keyword>
<comment type="similarity">
    <text evidence="1">Belongs to the amidase family.</text>
</comment>
<dbReference type="InterPro" id="IPR000120">
    <property type="entry name" value="Amidase"/>
</dbReference>
<sequence length="456" mass="48576">MVFFLDALDTCRRPAQGTSPTTDADAILQNIRTCNTIVRALVHVADAPVQDAAAQASASALLAGIPIVVKDLIDVSDMPTCLGSRAISNTAIAHAEVVTALLREGAMIAGKSHTTEFAMSGWGISPLGRPLNPIDARDLFFTGGSSNGSGAAVASGLAPAALGTDTGGSVRIPSSWCGIAGLKGSPGWVSTQGVAALSQRFDVVGPMARTVADVRTLYRAMLPTSRRAALEAGLENAAKGPLPTLIFLDDDSLGQLDTEVLAAYRAAQTHCTRQGFPTKRQAIPCDFAEMAGIWADISALEGYLNNRVWADDLSAPLEDGARHNLLQGKRIDLDNYFALLNRASLCREKMERLLTPGYLLVVPTTSTPAMQLSAFDPKRTLGIYTRFVNLIQGCAIAVPNGLSQDGRPTSMQFVGAYGQDAVILHAASQWQAQTDWHERIRQQHLQQMQVLETQAN</sequence>
<feature type="domain" description="Amidase" evidence="2">
    <location>
        <begin position="26"/>
        <end position="424"/>
    </location>
</feature>
<keyword evidence="4" id="KW-1185">Reference proteome</keyword>